<evidence type="ECO:0000256" key="5">
    <source>
        <dbReference type="SAM" id="MobiDB-lite"/>
    </source>
</evidence>
<keyword evidence="3" id="KW-0862">Zinc</keyword>
<gene>
    <name evidence="7" type="ORF">PoB_005054200</name>
</gene>
<dbReference type="InterPro" id="IPR045129">
    <property type="entry name" value="RNF123/RKP/RSPRY1"/>
</dbReference>
<dbReference type="GO" id="GO:0005737">
    <property type="term" value="C:cytoplasm"/>
    <property type="evidence" value="ECO:0007669"/>
    <property type="project" value="TreeGrafter"/>
</dbReference>
<organism evidence="7 8">
    <name type="scientific">Plakobranchus ocellatus</name>
    <dbReference type="NCBI Taxonomy" id="259542"/>
    <lineage>
        <taxon>Eukaryota</taxon>
        <taxon>Metazoa</taxon>
        <taxon>Spiralia</taxon>
        <taxon>Lophotrochozoa</taxon>
        <taxon>Mollusca</taxon>
        <taxon>Gastropoda</taxon>
        <taxon>Heterobranchia</taxon>
        <taxon>Euthyneura</taxon>
        <taxon>Panpulmonata</taxon>
        <taxon>Sacoglossa</taxon>
        <taxon>Placobranchoidea</taxon>
        <taxon>Plakobranchidae</taxon>
        <taxon>Plakobranchus</taxon>
    </lineage>
</organism>
<evidence type="ECO:0000256" key="3">
    <source>
        <dbReference type="ARBA" id="ARBA00022833"/>
    </source>
</evidence>
<keyword evidence="1" id="KW-0479">Metal-binding</keyword>
<dbReference type="SMART" id="SM00184">
    <property type="entry name" value="RING"/>
    <property type="match status" value="1"/>
</dbReference>
<evidence type="ECO:0000256" key="1">
    <source>
        <dbReference type="ARBA" id="ARBA00022723"/>
    </source>
</evidence>
<dbReference type="InterPro" id="IPR013083">
    <property type="entry name" value="Znf_RING/FYVE/PHD"/>
</dbReference>
<comment type="caution">
    <text evidence="7">The sequence shown here is derived from an EMBL/GenBank/DDBJ whole genome shotgun (WGS) entry which is preliminary data.</text>
</comment>
<evidence type="ECO:0000313" key="8">
    <source>
        <dbReference type="Proteomes" id="UP000735302"/>
    </source>
</evidence>
<dbReference type="PANTHER" id="PTHR13363">
    <property type="entry name" value="RING FINGER AND SRY DOMAIN-CONTAINING"/>
    <property type="match status" value="1"/>
</dbReference>
<dbReference type="Gene3D" id="2.60.120.920">
    <property type="match status" value="1"/>
</dbReference>
<evidence type="ECO:0000259" key="6">
    <source>
        <dbReference type="PROSITE" id="PS50089"/>
    </source>
</evidence>
<feature type="region of interest" description="Disordered" evidence="5">
    <location>
        <begin position="182"/>
        <end position="214"/>
    </location>
</feature>
<feature type="domain" description="RING-type" evidence="6">
    <location>
        <begin position="114"/>
        <end position="149"/>
    </location>
</feature>
<dbReference type="Proteomes" id="UP000735302">
    <property type="component" value="Unassembled WGS sequence"/>
</dbReference>
<dbReference type="InterPro" id="IPR001841">
    <property type="entry name" value="Znf_RING"/>
</dbReference>
<protein>
    <submittedName>
        <fullName evidence="7">RING finger and spry domain-containing protein 1</fullName>
    </submittedName>
</protein>
<evidence type="ECO:0000256" key="2">
    <source>
        <dbReference type="ARBA" id="ARBA00022771"/>
    </source>
</evidence>
<dbReference type="EMBL" id="BLXT01005577">
    <property type="protein sequence ID" value="GFO24037.1"/>
    <property type="molecule type" value="Genomic_DNA"/>
</dbReference>
<name>A0AAV4BY34_9GAST</name>
<feature type="region of interest" description="Disordered" evidence="5">
    <location>
        <begin position="1"/>
        <end position="20"/>
    </location>
</feature>
<dbReference type="GO" id="GO:0008270">
    <property type="term" value="F:zinc ion binding"/>
    <property type="evidence" value="ECO:0007669"/>
    <property type="project" value="UniProtKB-KW"/>
</dbReference>
<feature type="compositionally biased region" description="Pro residues" evidence="5">
    <location>
        <begin position="203"/>
        <end position="214"/>
    </location>
</feature>
<dbReference type="AlphaFoldDB" id="A0AAV4BY34"/>
<dbReference type="PROSITE" id="PS50089">
    <property type="entry name" value="ZF_RING_2"/>
    <property type="match status" value="1"/>
</dbReference>
<dbReference type="Gene3D" id="3.30.40.10">
    <property type="entry name" value="Zinc/RING finger domain, C3HC4 (zinc finger)"/>
    <property type="match status" value="1"/>
</dbReference>
<dbReference type="GO" id="GO:0004842">
    <property type="term" value="F:ubiquitin-protein transferase activity"/>
    <property type="evidence" value="ECO:0007669"/>
    <property type="project" value="InterPro"/>
</dbReference>
<dbReference type="Pfam" id="PF13920">
    <property type="entry name" value="zf-C3HC4_3"/>
    <property type="match status" value="1"/>
</dbReference>
<dbReference type="PANTHER" id="PTHR13363:SF6">
    <property type="entry name" value="RING FINGER AND SPRY DOMAIN-CONTAINING PROTEIN 1"/>
    <property type="match status" value="1"/>
</dbReference>
<keyword evidence="2 4" id="KW-0863">Zinc-finger</keyword>
<proteinExistence type="predicted"/>
<dbReference type="SUPFAM" id="SSF57850">
    <property type="entry name" value="RING/U-box"/>
    <property type="match status" value="1"/>
</dbReference>
<evidence type="ECO:0000313" key="7">
    <source>
        <dbReference type="EMBL" id="GFO24037.1"/>
    </source>
</evidence>
<reference evidence="7 8" key="1">
    <citation type="journal article" date="2021" name="Elife">
        <title>Chloroplast acquisition without the gene transfer in kleptoplastic sea slugs, Plakobranchus ocellatus.</title>
        <authorList>
            <person name="Maeda T."/>
            <person name="Takahashi S."/>
            <person name="Yoshida T."/>
            <person name="Shimamura S."/>
            <person name="Takaki Y."/>
            <person name="Nagai Y."/>
            <person name="Toyoda A."/>
            <person name="Suzuki Y."/>
            <person name="Arimoto A."/>
            <person name="Ishii H."/>
            <person name="Satoh N."/>
            <person name="Nishiyama T."/>
            <person name="Hasebe M."/>
            <person name="Maruyama T."/>
            <person name="Minagawa J."/>
            <person name="Obokata J."/>
            <person name="Shigenobu S."/>
        </authorList>
    </citation>
    <scope>NUCLEOTIDE SEQUENCE [LARGE SCALE GENOMIC DNA]</scope>
</reference>
<dbReference type="GO" id="GO:0051603">
    <property type="term" value="P:proteolysis involved in protein catabolic process"/>
    <property type="evidence" value="ECO:0007669"/>
    <property type="project" value="TreeGrafter"/>
</dbReference>
<feature type="compositionally biased region" description="Polar residues" evidence="5">
    <location>
        <begin position="1"/>
        <end position="12"/>
    </location>
</feature>
<keyword evidence="8" id="KW-1185">Reference proteome</keyword>
<feature type="compositionally biased region" description="Low complexity" evidence="5">
    <location>
        <begin position="182"/>
        <end position="192"/>
    </location>
</feature>
<dbReference type="CDD" id="cd16566">
    <property type="entry name" value="RING-HC_RSPRY1"/>
    <property type="match status" value="1"/>
</dbReference>
<dbReference type="InterPro" id="IPR043136">
    <property type="entry name" value="B30.2/SPRY_sf"/>
</dbReference>
<evidence type="ECO:0000256" key="4">
    <source>
        <dbReference type="PROSITE-ProRule" id="PRU00175"/>
    </source>
</evidence>
<sequence length="214" mass="23029">MTTTPSSGQQKPQGDVAVKSRGWSEQAWSLALIKDKMAGVLSIKESGFFAAASFMSFQQCEFNFGARPFRYPPSDVPFCTFNQYGHLKPEEKIVLPRHKKLALLKQFVVSDDACTLCFDRVADTQLRDCGHRGFCEVCAIQLERCPICRKEIAERVRCSSASSSSSSPSSVITTSAGAAVTGTLTSTTTTASPGPRSDSLSTPPGPVLIPTPVV</sequence>
<accession>A0AAV4BY34</accession>